<dbReference type="PANTHER" id="PTHR47964:SF1">
    <property type="entry name" value="ATP-DEPENDENT DNA HELICASE HOMOLOG RECG, CHLOROPLASTIC"/>
    <property type="match status" value="1"/>
</dbReference>
<evidence type="ECO:0000256" key="16">
    <source>
        <dbReference type="SAM" id="Coils"/>
    </source>
</evidence>
<dbReference type="GO" id="GO:0006310">
    <property type="term" value="P:DNA recombination"/>
    <property type="evidence" value="ECO:0007669"/>
    <property type="project" value="UniProtKB-UniRule"/>
</dbReference>
<evidence type="ECO:0000313" key="19">
    <source>
        <dbReference type="EMBL" id="BDG60645.1"/>
    </source>
</evidence>
<name>A0AA35CJX3_9FIRM</name>
<dbReference type="PROSITE" id="PS51192">
    <property type="entry name" value="HELICASE_ATP_BIND_1"/>
    <property type="match status" value="1"/>
</dbReference>
<keyword evidence="16" id="KW-0175">Coiled coil</keyword>
<feature type="domain" description="Helicase ATP-binding" evidence="17">
    <location>
        <begin position="279"/>
        <end position="444"/>
    </location>
</feature>
<evidence type="ECO:0000256" key="10">
    <source>
        <dbReference type="ARBA" id="ARBA00023204"/>
    </source>
</evidence>
<evidence type="ECO:0000256" key="7">
    <source>
        <dbReference type="ARBA" id="ARBA00022840"/>
    </source>
</evidence>
<dbReference type="Pfam" id="PF17191">
    <property type="entry name" value="RecG_wedge"/>
    <property type="match status" value="1"/>
</dbReference>
<keyword evidence="20" id="KW-1185">Reference proteome</keyword>
<feature type="domain" description="Helicase C-terminal" evidence="18">
    <location>
        <begin position="463"/>
        <end position="625"/>
    </location>
</feature>
<keyword evidence="6 15" id="KW-0347">Helicase</keyword>
<dbReference type="SUPFAM" id="SSF52540">
    <property type="entry name" value="P-loop containing nucleoside triphosphate hydrolases"/>
    <property type="match status" value="2"/>
</dbReference>
<dbReference type="RefSeq" id="WP_264844653.1">
    <property type="nucleotide sequence ID" value="NZ_AP025628.1"/>
</dbReference>
<evidence type="ECO:0000313" key="20">
    <source>
        <dbReference type="Proteomes" id="UP001163687"/>
    </source>
</evidence>
<protein>
    <recommendedName>
        <fullName evidence="2 15">ATP-dependent DNA helicase RecG</fullName>
        <ecNumber evidence="13 15">5.6.2.4</ecNumber>
    </recommendedName>
</protein>
<dbReference type="InterPro" id="IPR045562">
    <property type="entry name" value="RecG_dom3_C"/>
</dbReference>
<proteinExistence type="inferred from homology"/>
<evidence type="ECO:0000256" key="9">
    <source>
        <dbReference type="ARBA" id="ARBA00023172"/>
    </source>
</evidence>
<keyword evidence="4 15" id="KW-0227">DNA damage</keyword>
<dbReference type="CDD" id="cd04488">
    <property type="entry name" value="RecG_wedge_OBF"/>
    <property type="match status" value="1"/>
</dbReference>
<dbReference type="Gene3D" id="2.40.50.140">
    <property type="entry name" value="Nucleic acid-binding proteins"/>
    <property type="match status" value="1"/>
</dbReference>
<dbReference type="SMART" id="SM00487">
    <property type="entry name" value="DEXDc"/>
    <property type="match status" value="1"/>
</dbReference>
<dbReference type="EMBL" id="AP025628">
    <property type="protein sequence ID" value="BDG60645.1"/>
    <property type="molecule type" value="Genomic_DNA"/>
</dbReference>
<feature type="coiled-coil region" evidence="16">
    <location>
        <begin position="644"/>
        <end position="671"/>
    </location>
</feature>
<evidence type="ECO:0000256" key="6">
    <source>
        <dbReference type="ARBA" id="ARBA00022806"/>
    </source>
</evidence>
<keyword evidence="7 15" id="KW-0067">ATP-binding</keyword>
<dbReference type="GO" id="GO:0016787">
    <property type="term" value="F:hydrolase activity"/>
    <property type="evidence" value="ECO:0007669"/>
    <property type="project" value="UniProtKB-KW"/>
</dbReference>
<keyword evidence="5 15" id="KW-0378">Hydrolase</keyword>
<dbReference type="InterPro" id="IPR047112">
    <property type="entry name" value="RecG/Mfd"/>
</dbReference>
<evidence type="ECO:0000256" key="15">
    <source>
        <dbReference type="RuleBase" id="RU363016"/>
    </source>
</evidence>
<dbReference type="AlphaFoldDB" id="A0AA35CJX3"/>
<evidence type="ECO:0000256" key="12">
    <source>
        <dbReference type="ARBA" id="ARBA00034617"/>
    </source>
</evidence>
<dbReference type="GO" id="GO:0043138">
    <property type="term" value="F:3'-5' DNA helicase activity"/>
    <property type="evidence" value="ECO:0007669"/>
    <property type="project" value="UniProtKB-EC"/>
</dbReference>
<keyword evidence="3 15" id="KW-0547">Nucleotide-binding</keyword>
<dbReference type="KEGG" id="cmic:caldi_17350"/>
<keyword evidence="10 15" id="KW-0234">DNA repair</keyword>
<dbReference type="NCBIfam" id="NF008168">
    <property type="entry name" value="PRK10917.2-2"/>
    <property type="match status" value="1"/>
</dbReference>
<dbReference type="InterPro" id="IPR011545">
    <property type="entry name" value="DEAD/DEAH_box_helicase_dom"/>
</dbReference>
<dbReference type="GO" id="GO:0003677">
    <property type="term" value="F:DNA binding"/>
    <property type="evidence" value="ECO:0007669"/>
    <property type="project" value="UniProtKB-KW"/>
</dbReference>
<evidence type="ECO:0000256" key="14">
    <source>
        <dbReference type="ARBA" id="ARBA00048988"/>
    </source>
</evidence>
<dbReference type="InterPro" id="IPR001650">
    <property type="entry name" value="Helicase_C-like"/>
</dbReference>
<evidence type="ECO:0000256" key="8">
    <source>
        <dbReference type="ARBA" id="ARBA00023125"/>
    </source>
</evidence>
<keyword evidence="8" id="KW-0238">DNA-binding</keyword>
<dbReference type="SMART" id="SM00490">
    <property type="entry name" value="HELICc"/>
    <property type="match status" value="1"/>
</dbReference>
<keyword evidence="11" id="KW-0413">Isomerase</keyword>
<dbReference type="Pfam" id="PF00270">
    <property type="entry name" value="DEAD"/>
    <property type="match status" value="1"/>
</dbReference>
<dbReference type="InterPro" id="IPR033454">
    <property type="entry name" value="RecG_wedge"/>
</dbReference>
<dbReference type="Proteomes" id="UP001163687">
    <property type="component" value="Chromosome"/>
</dbReference>
<evidence type="ECO:0000256" key="3">
    <source>
        <dbReference type="ARBA" id="ARBA00022741"/>
    </source>
</evidence>
<evidence type="ECO:0000259" key="18">
    <source>
        <dbReference type="PROSITE" id="PS51194"/>
    </source>
</evidence>
<dbReference type="InterPro" id="IPR012340">
    <property type="entry name" value="NA-bd_OB-fold"/>
</dbReference>
<evidence type="ECO:0000256" key="11">
    <source>
        <dbReference type="ARBA" id="ARBA00023235"/>
    </source>
</evidence>
<comment type="catalytic activity">
    <reaction evidence="14 15">
        <text>ATP + H2O = ADP + phosphate + H(+)</text>
        <dbReference type="Rhea" id="RHEA:13065"/>
        <dbReference type="ChEBI" id="CHEBI:15377"/>
        <dbReference type="ChEBI" id="CHEBI:15378"/>
        <dbReference type="ChEBI" id="CHEBI:30616"/>
        <dbReference type="ChEBI" id="CHEBI:43474"/>
        <dbReference type="ChEBI" id="CHEBI:456216"/>
        <dbReference type="EC" id="5.6.2.4"/>
    </reaction>
</comment>
<accession>A0AA35CJX3</accession>
<dbReference type="InterPro" id="IPR004609">
    <property type="entry name" value="ATP-dep_DNA_helicase_RecG"/>
</dbReference>
<evidence type="ECO:0000256" key="4">
    <source>
        <dbReference type="ARBA" id="ARBA00022763"/>
    </source>
</evidence>
<dbReference type="CDD" id="cd17992">
    <property type="entry name" value="DEXHc_RecG"/>
    <property type="match status" value="1"/>
</dbReference>
<dbReference type="InterPro" id="IPR027417">
    <property type="entry name" value="P-loop_NTPase"/>
</dbReference>
<dbReference type="GO" id="GO:0005524">
    <property type="term" value="F:ATP binding"/>
    <property type="evidence" value="ECO:0007669"/>
    <property type="project" value="UniProtKB-KW"/>
</dbReference>
<evidence type="ECO:0000256" key="13">
    <source>
        <dbReference type="ARBA" id="ARBA00034808"/>
    </source>
</evidence>
<comment type="function">
    <text evidence="15">Plays a critical role in recombination and DNA repair. Helps process Holliday junction intermediates to mature products by catalyzing branch migration. Has replication fork regression activity, unwinds stalled or blocked replication forks to make a HJ that can be resolved. Has a DNA unwinding activity characteristic of a DNA helicase with 3'-5' polarity.</text>
</comment>
<evidence type="ECO:0000259" key="17">
    <source>
        <dbReference type="PROSITE" id="PS51192"/>
    </source>
</evidence>
<dbReference type="Pfam" id="PF00271">
    <property type="entry name" value="Helicase_C"/>
    <property type="match status" value="1"/>
</dbReference>
<dbReference type="SUPFAM" id="SSF50249">
    <property type="entry name" value="Nucleic acid-binding proteins"/>
    <property type="match status" value="1"/>
</dbReference>
<evidence type="ECO:0000256" key="5">
    <source>
        <dbReference type="ARBA" id="ARBA00022801"/>
    </source>
</evidence>
<evidence type="ECO:0000256" key="1">
    <source>
        <dbReference type="ARBA" id="ARBA00007504"/>
    </source>
</evidence>
<keyword evidence="9 15" id="KW-0233">DNA recombination</keyword>
<dbReference type="Pfam" id="PF19833">
    <property type="entry name" value="RecG_dom3_C"/>
    <property type="match status" value="1"/>
</dbReference>
<dbReference type="EC" id="5.6.2.4" evidence="13 15"/>
<organism evidence="19 20">
    <name type="scientific">Caldinitratiruptor microaerophilus</name>
    <dbReference type="NCBI Taxonomy" id="671077"/>
    <lineage>
        <taxon>Bacteria</taxon>
        <taxon>Bacillati</taxon>
        <taxon>Bacillota</taxon>
        <taxon>Clostridia</taxon>
        <taxon>Eubacteriales</taxon>
        <taxon>Symbiobacteriaceae</taxon>
        <taxon>Caldinitratiruptor</taxon>
    </lineage>
</organism>
<sequence>MESVLDRDVQYVKGVGPARARLLARLGLTTLRRLVEHVPRRYLDYANFQKIGSLLPGRPATVLGRVVSVSDVRPPRRPSLAVVTAVVSDGTGHLRALWFGQGWLVRALTPGATVALSGRPEWDRGGLVLKNPEWDVLDEEADLLHAGRIVPVYGLTEGLHQREMRRLMREAVSLAAPHMPEVLPEEVRARQGLLPAPEAWQEVHWPSSQDRLDKARRTVKFQELFLLEVGLGLVRARIRSPRQGVRHKPDGELTRALRERLPFALTRAQERVIREISADMESDRPMNRLLQGDVGAGKTVVAALAMVKAVESGHQAALMAPTEILAEQHYLSLRRLLAPLGIQVALVSGRQGRRERADTLRAVGLGYARVVVGTHALLEEGVRFADLSLVVIDEQHRFGVRQRARLHEKGREAGRDPDVLVMTATPIPRTLAMTLYGDLDVSVIDEKPPGRQDVVTVWRRRSERDHVYRTLVEKFALRGQQGYVIAPLVEESDRLEAQAATTLHAELVERYGGTGVRFGLLHGRMRPEEKEATMEAFRTGAVQVLVATTVVEVGVDVPNASVIVIEEADRFGLAQLHQLRGRVGRAGQKAYCVLLADPRTPEAEERLRILERTHSGFVLAEEDLRIRGPGEFTGTQQSGWGLQFADLLADRELLEAARAEAERLLARSDAALAGPILRAVEERWGETLGLARVG</sequence>
<dbReference type="NCBIfam" id="TIGR00643">
    <property type="entry name" value="recG"/>
    <property type="match status" value="1"/>
</dbReference>
<dbReference type="NCBIfam" id="NF008165">
    <property type="entry name" value="PRK10917.1-3"/>
    <property type="match status" value="1"/>
</dbReference>
<dbReference type="InterPro" id="IPR014001">
    <property type="entry name" value="Helicase_ATP-bd"/>
</dbReference>
<comment type="similarity">
    <text evidence="1 15">Belongs to the helicase family. RecG subfamily.</text>
</comment>
<evidence type="ECO:0000256" key="2">
    <source>
        <dbReference type="ARBA" id="ARBA00017846"/>
    </source>
</evidence>
<dbReference type="PANTHER" id="PTHR47964">
    <property type="entry name" value="ATP-DEPENDENT DNA HELICASE HOMOLOG RECG, CHLOROPLASTIC"/>
    <property type="match status" value="1"/>
</dbReference>
<dbReference type="Gene3D" id="3.40.50.300">
    <property type="entry name" value="P-loop containing nucleotide triphosphate hydrolases"/>
    <property type="match status" value="2"/>
</dbReference>
<reference evidence="19" key="1">
    <citation type="submission" date="2022-03" db="EMBL/GenBank/DDBJ databases">
        <title>Complete genome sequence of Caldinitratiruptor microaerophilus.</title>
        <authorList>
            <person name="Mukaiyama R."/>
            <person name="Nishiyama T."/>
            <person name="Ueda K."/>
        </authorList>
    </citation>
    <scope>NUCLEOTIDE SEQUENCE</scope>
    <source>
        <strain evidence="19">JCM 16183</strain>
    </source>
</reference>
<dbReference type="PROSITE" id="PS51194">
    <property type="entry name" value="HELICASE_CTER"/>
    <property type="match status" value="1"/>
</dbReference>
<dbReference type="GO" id="GO:0006281">
    <property type="term" value="P:DNA repair"/>
    <property type="evidence" value="ECO:0007669"/>
    <property type="project" value="UniProtKB-UniRule"/>
</dbReference>
<gene>
    <name evidence="19" type="primary">recG</name>
    <name evidence="19" type="ORF">caldi_17350</name>
</gene>
<comment type="catalytic activity">
    <reaction evidence="12 15">
        <text>Couples ATP hydrolysis with the unwinding of duplex DNA by translocating in the 3'-5' direction.</text>
        <dbReference type="EC" id="5.6.2.4"/>
    </reaction>
</comment>